<dbReference type="Gene3D" id="2.60.120.10">
    <property type="entry name" value="Jelly Rolls"/>
    <property type="match status" value="1"/>
</dbReference>
<proteinExistence type="predicted"/>
<dbReference type="PANTHER" id="PTHR24567:SF26">
    <property type="entry name" value="REGULATORY PROTEIN YEIL"/>
    <property type="match status" value="1"/>
</dbReference>
<protein>
    <submittedName>
        <fullName evidence="6">Transcriptional regulator, Crp/Fnr family</fullName>
    </submittedName>
</protein>
<feature type="domain" description="HTH crp-type" evidence="5">
    <location>
        <begin position="170"/>
        <end position="213"/>
    </location>
</feature>
<dbReference type="InterPro" id="IPR000595">
    <property type="entry name" value="cNMP-bd_dom"/>
</dbReference>
<dbReference type="Pfam" id="PF00027">
    <property type="entry name" value="cNMP_binding"/>
    <property type="match status" value="1"/>
</dbReference>
<dbReference type="Pfam" id="PF13545">
    <property type="entry name" value="HTH_Crp_2"/>
    <property type="match status" value="1"/>
</dbReference>
<dbReference type="EMBL" id="CP002281">
    <property type="protein sequence ID" value="ADO83244.1"/>
    <property type="molecule type" value="Genomic_DNA"/>
</dbReference>
<keyword evidence="2" id="KW-0238">DNA-binding</keyword>
<dbReference type="GO" id="GO:0003700">
    <property type="term" value="F:DNA-binding transcription factor activity"/>
    <property type="evidence" value="ECO:0007669"/>
    <property type="project" value="TreeGrafter"/>
</dbReference>
<gene>
    <name evidence="6" type="ordered locus">Ilyop_1464</name>
</gene>
<dbReference type="SUPFAM" id="SSF51206">
    <property type="entry name" value="cAMP-binding domain-like"/>
    <property type="match status" value="1"/>
</dbReference>
<dbReference type="InterPro" id="IPR018490">
    <property type="entry name" value="cNMP-bd_dom_sf"/>
</dbReference>
<dbReference type="InterPro" id="IPR050397">
    <property type="entry name" value="Env_Response_Regulators"/>
</dbReference>
<keyword evidence="3" id="KW-0804">Transcription</keyword>
<evidence type="ECO:0000259" key="5">
    <source>
        <dbReference type="Pfam" id="PF13545"/>
    </source>
</evidence>
<dbReference type="KEGG" id="ipo:Ilyop_1464"/>
<dbReference type="GO" id="GO:0005829">
    <property type="term" value="C:cytosol"/>
    <property type="evidence" value="ECO:0007669"/>
    <property type="project" value="TreeGrafter"/>
</dbReference>
<dbReference type="PANTHER" id="PTHR24567">
    <property type="entry name" value="CRP FAMILY TRANSCRIPTIONAL REGULATORY PROTEIN"/>
    <property type="match status" value="1"/>
</dbReference>
<dbReference type="GO" id="GO:0003677">
    <property type="term" value="F:DNA binding"/>
    <property type="evidence" value="ECO:0007669"/>
    <property type="project" value="UniProtKB-KW"/>
</dbReference>
<evidence type="ECO:0000256" key="3">
    <source>
        <dbReference type="ARBA" id="ARBA00023163"/>
    </source>
</evidence>
<name>E3H813_ILYPC</name>
<dbReference type="HOGENOM" id="CLU_075053_11_0_0"/>
<dbReference type="SUPFAM" id="SSF46785">
    <property type="entry name" value="Winged helix' DNA-binding domain"/>
    <property type="match status" value="1"/>
</dbReference>
<dbReference type="InterPro" id="IPR036390">
    <property type="entry name" value="WH_DNA-bd_sf"/>
</dbReference>
<reference evidence="6 7" key="1">
    <citation type="journal article" date="2010" name="Stand. Genomic Sci.">
        <title>Complete genome sequence of Ilyobacter polytropus type strain (CuHbu1).</title>
        <authorList>
            <person name="Sikorski J."/>
            <person name="Chertkov O."/>
            <person name="Lapidus A."/>
            <person name="Nolan M."/>
            <person name="Lucas S."/>
            <person name="Del Rio T.G."/>
            <person name="Tice H."/>
            <person name="Cheng J.F."/>
            <person name="Tapia R."/>
            <person name="Han C."/>
            <person name="Goodwin L."/>
            <person name="Pitluck S."/>
            <person name="Liolios K."/>
            <person name="Ivanova N."/>
            <person name="Mavromatis K."/>
            <person name="Mikhailova N."/>
            <person name="Pati A."/>
            <person name="Chen A."/>
            <person name="Palaniappan K."/>
            <person name="Land M."/>
            <person name="Hauser L."/>
            <person name="Chang Y.J."/>
            <person name="Jeffries C.D."/>
            <person name="Brambilla E."/>
            <person name="Yasawong M."/>
            <person name="Rohde M."/>
            <person name="Pukall R."/>
            <person name="Spring S."/>
            <person name="Goker M."/>
            <person name="Woyke T."/>
            <person name="Bristow J."/>
            <person name="Eisen J.A."/>
            <person name="Markowitz V."/>
            <person name="Hugenholtz P."/>
            <person name="Kyrpides N.C."/>
            <person name="Klenk H.P."/>
        </authorList>
    </citation>
    <scope>NUCLEOTIDE SEQUENCE [LARGE SCALE GENOMIC DNA]</scope>
    <source>
        <strain evidence="7">ATCC 51220 / DSM 2926 / LMG 16218 / CuHBu1</strain>
    </source>
</reference>
<sequence length="218" mass="25265">MIKNLSKLENYIQKFGLEEVFSPEIRSFLKVKKYTKGEIIFNAYKPVLYIYFLVEGLVEINSIMISGNKLFINNLFPLELIGDLEYMNKQEAMFDVVAADDSTVILLPFDIAEKYLENNPQFWRLLATECSKKLLRTNKAIILKGSYSLKTVLANYLIKNNYEINFTSLVDLAAHLNVSYRNLSRVIKSLSEEGIIKKQRKKIITLKKEELKNYSVNV</sequence>
<organism evidence="6 7">
    <name type="scientific">Ilyobacter polytropus (strain ATCC 51220 / DSM 2926 / LMG 16218 / CuHBu1)</name>
    <dbReference type="NCBI Taxonomy" id="572544"/>
    <lineage>
        <taxon>Bacteria</taxon>
        <taxon>Fusobacteriati</taxon>
        <taxon>Fusobacteriota</taxon>
        <taxon>Fusobacteriia</taxon>
        <taxon>Fusobacteriales</taxon>
        <taxon>Fusobacteriaceae</taxon>
        <taxon>Ilyobacter</taxon>
    </lineage>
</organism>
<dbReference type="eggNOG" id="COG0664">
    <property type="taxonomic scope" value="Bacteria"/>
</dbReference>
<dbReference type="InterPro" id="IPR014710">
    <property type="entry name" value="RmlC-like_jellyroll"/>
</dbReference>
<keyword evidence="7" id="KW-1185">Reference proteome</keyword>
<evidence type="ECO:0000313" key="7">
    <source>
        <dbReference type="Proteomes" id="UP000006875"/>
    </source>
</evidence>
<keyword evidence="1" id="KW-0805">Transcription regulation</keyword>
<feature type="domain" description="Cyclic nucleotide-binding" evidence="4">
    <location>
        <begin position="32"/>
        <end position="118"/>
    </location>
</feature>
<dbReference type="AlphaFoldDB" id="E3H813"/>
<dbReference type="STRING" id="572544.Ilyop_1464"/>
<dbReference type="RefSeq" id="WP_013387911.1">
    <property type="nucleotide sequence ID" value="NC_014632.1"/>
</dbReference>
<evidence type="ECO:0000259" key="4">
    <source>
        <dbReference type="Pfam" id="PF00027"/>
    </source>
</evidence>
<dbReference type="Proteomes" id="UP000006875">
    <property type="component" value="Chromosome"/>
</dbReference>
<evidence type="ECO:0000313" key="6">
    <source>
        <dbReference type="EMBL" id="ADO83244.1"/>
    </source>
</evidence>
<dbReference type="InterPro" id="IPR012318">
    <property type="entry name" value="HTH_CRP"/>
</dbReference>
<dbReference type="OrthoDB" id="92571at2"/>
<evidence type="ECO:0000256" key="1">
    <source>
        <dbReference type="ARBA" id="ARBA00023015"/>
    </source>
</evidence>
<evidence type="ECO:0000256" key="2">
    <source>
        <dbReference type="ARBA" id="ARBA00023125"/>
    </source>
</evidence>
<dbReference type="CDD" id="cd00038">
    <property type="entry name" value="CAP_ED"/>
    <property type="match status" value="1"/>
</dbReference>
<accession>E3H813</accession>